<feature type="region of interest" description="Disordered" evidence="1">
    <location>
        <begin position="31"/>
        <end position="65"/>
    </location>
</feature>
<proteinExistence type="predicted"/>
<dbReference type="RefSeq" id="WP_167174692.1">
    <property type="nucleotide sequence ID" value="NZ_JAAOYM010000001.1"/>
</dbReference>
<organism evidence="3 4">
    <name type="scientific">Saccharomonospora amisosensis</name>
    <dbReference type="NCBI Taxonomy" id="1128677"/>
    <lineage>
        <taxon>Bacteria</taxon>
        <taxon>Bacillati</taxon>
        <taxon>Actinomycetota</taxon>
        <taxon>Actinomycetes</taxon>
        <taxon>Pseudonocardiales</taxon>
        <taxon>Pseudonocardiaceae</taxon>
        <taxon>Saccharomonospora</taxon>
    </lineage>
</organism>
<feature type="signal peptide" evidence="2">
    <location>
        <begin position="1"/>
        <end position="28"/>
    </location>
</feature>
<keyword evidence="4" id="KW-1185">Reference proteome</keyword>
<accession>A0A7X5ZSL9</accession>
<dbReference type="PROSITE" id="PS51257">
    <property type="entry name" value="PROKAR_LIPOPROTEIN"/>
    <property type="match status" value="1"/>
</dbReference>
<protein>
    <recommendedName>
        <fullName evidence="5">Lipoprotein</fullName>
    </recommendedName>
</protein>
<name>A0A7X5ZSL9_9PSEU</name>
<dbReference type="AlphaFoldDB" id="A0A7X5ZSL9"/>
<reference evidence="3 4" key="1">
    <citation type="submission" date="2020-03" db="EMBL/GenBank/DDBJ databases">
        <title>Sequencing the genomes of 1000 actinobacteria strains.</title>
        <authorList>
            <person name="Klenk H.-P."/>
        </authorList>
    </citation>
    <scope>NUCLEOTIDE SEQUENCE [LARGE SCALE GENOMIC DNA]</scope>
    <source>
        <strain evidence="3 4">DSM 45685</strain>
    </source>
</reference>
<evidence type="ECO:0008006" key="5">
    <source>
        <dbReference type="Google" id="ProtNLM"/>
    </source>
</evidence>
<evidence type="ECO:0000256" key="1">
    <source>
        <dbReference type="SAM" id="MobiDB-lite"/>
    </source>
</evidence>
<feature type="compositionally biased region" description="Low complexity" evidence="1">
    <location>
        <begin position="40"/>
        <end position="55"/>
    </location>
</feature>
<keyword evidence="2" id="KW-0732">Signal</keyword>
<gene>
    <name evidence="3" type="ORF">FHU38_004453</name>
</gene>
<sequence length="178" mass="18419">MSTTIRAVTAALCLLGVLTVAGCGQRIAGTPSAADPTANPVEPSSSAPVTAPSSTQQSPLPQAGEPVDLASLEGLWQGQYQCSQGETGMELEISAPEGDTVEAVFRFFPLPGQPQNPSGSFSMRGRNTETGLVFAQQEWIEQPDGYVMVDLGVASVEGDTMTGRVAGPGCADFTVARQ</sequence>
<evidence type="ECO:0000313" key="3">
    <source>
        <dbReference type="EMBL" id="NIJ14109.1"/>
    </source>
</evidence>
<evidence type="ECO:0000313" key="4">
    <source>
        <dbReference type="Proteomes" id="UP000545493"/>
    </source>
</evidence>
<comment type="caution">
    <text evidence="3">The sequence shown here is derived from an EMBL/GenBank/DDBJ whole genome shotgun (WGS) entry which is preliminary data.</text>
</comment>
<dbReference type="EMBL" id="JAAOYM010000001">
    <property type="protein sequence ID" value="NIJ14109.1"/>
    <property type="molecule type" value="Genomic_DNA"/>
</dbReference>
<feature type="chain" id="PRO_5038722682" description="Lipoprotein" evidence="2">
    <location>
        <begin position="29"/>
        <end position="178"/>
    </location>
</feature>
<dbReference type="Proteomes" id="UP000545493">
    <property type="component" value="Unassembled WGS sequence"/>
</dbReference>
<evidence type="ECO:0000256" key="2">
    <source>
        <dbReference type="SAM" id="SignalP"/>
    </source>
</evidence>